<keyword evidence="5" id="KW-0046">Antibiotic resistance</keyword>
<gene>
    <name evidence="6" type="ORF">EDC38_2995</name>
</gene>
<proteinExistence type="inferred from homology"/>
<dbReference type="EC" id="2.3.1.-" evidence="5"/>
<evidence type="ECO:0000313" key="6">
    <source>
        <dbReference type="EMBL" id="ROQ18023.1"/>
    </source>
</evidence>
<evidence type="ECO:0000256" key="3">
    <source>
        <dbReference type="ARBA" id="ARBA00022679"/>
    </source>
</evidence>
<accession>A0A3N1NPE6</accession>
<keyword evidence="3 5" id="KW-0808">Transferase</keyword>
<dbReference type="PANTHER" id="PTHR11104:SF0">
    <property type="entry name" value="SPBETA PROPHAGE-DERIVED AMINOGLYCOSIDE N(3')-ACETYLTRANSFERASE-LIKE PROTEIN YOKD"/>
    <property type="match status" value="1"/>
</dbReference>
<sequence length="250" mass="27255">MNINPHLELSNLLKDLGVKPGDTLMVHASLRSLGEAMPADIVSAGLRRALGPEGTLAMPTLSYETVNAENPLFDTEETPSCVGSLSEAFRRQQGVVRSLHPTHSAAAIGPNTSDLLVGHEKDHTPCGEHSPFAILPKLGGRILFLGCDFTVNTMMHAVEEQVMPPYLLEEEPVDFILTDARGRQITNAVRCHSFKGYVQRYDRLESLLPEGAIKRGQLLAADCMLVDAQAAWDAALAAIKKDPLYFVDKE</sequence>
<dbReference type="RefSeq" id="WP_123639356.1">
    <property type="nucleotide sequence ID" value="NZ_RJUK01000003.1"/>
</dbReference>
<evidence type="ECO:0000313" key="7">
    <source>
        <dbReference type="Proteomes" id="UP000273643"/>
    </source>
</evidence>
<comment type="similarity">
    <text evidence="1 5">Belongs to the antibiotic N-acetyltransferase family.</text>
</comment>
<dbReference type="InterPro" id="IPR028345">
    <property type="entry name" value="Antibiotic_NAT-like"/>
</dbReference>
<evidence type="ECO:0000256" key="4">
    <source>
        <dbReference type="ARBA" id="ARBA00023315"/>
    </source>
</evidence>
<organism evidence="6 7">
    <name type="scientific">Marinimicrobium koreense</name>
    <dbReference type="NCBI Taxonomy" id="306545"/>
    <lineage>
        <taxon>Bacteria</taxon>
        <taxon>Pseudomonadati</taxon>
        <taxon>Pseudomonadota</taxon>
        <taxon>Gammaproteobacteria</taxon>
        <taxon>Cellvibrionales</taxon>
        <taxon>Cellvibrionaceae</taxon>
        <taxon>Marinimicrobium</taxon>
    </lineage>
</organism>
<comment type="catalytic activity">
    <reaction evidence="5">
        <text>a 2-deoxystreptamine antibiotic + acetyl-CoA = an N(3)-acetyl-2-deoxystreptamine antibiotic + CoA + H(+)</text>
        <dbReference type="Rhea" id="RHEA:12665"/>
        <dbReference type="ChEBI" id="CHEBI:15378"/>
        <dbReference type="ChEBI" id="CHEBI:57287"/>
        <dbReference type="ChEBI" id="CHEBI:57288"/>
        <dbReference type="ChEBI" id="CHEBI:57921"/>
        <dbReference type="ChEBI" id="CHEBI:77452"/>
        <dbReference type="EC" id="2.3.1.81"/>
    </reaction>
</comment>
<evidence type="ECO:0000256" key="5">
    <source>
        <dbReference type="RuleBase" id="RU365031"/>
    </source>
</evidence>
<dbReference type="EMBL" id="RJUK01000003">
    <property type="protein sequence ID" value="ROQ18023.1"/>
    <property type="molecule type" value="Genomic_DNA"/>
</dbReference>
<dbReference type="Pfam" id="PF02522">
    <property type="entry name" value="Antibiotic_NAT"/>
    <property type="match status" value="1"/>
</dbReference>
<dbReference type="SUPFAM" id="SSF110710">
    <property type="entry name" value="TTHA0583/YokD-like"/>
    <property type="match status" value="1"/>
</dbReference>
<dbReference type="AlphaFoldDB" id="A0A3N1NPE6"/>
<evidence type="ECO:0000256" key="2">
    <source>
        <dbReference type="ARBA" id="ARBA00012882"/>
    </source>
</evidence>
<reference evidence="6 7" key="1">
    <citation type="submission" date="2018-11" db="EMBL/GenBank/DDBJ databases">
        <title>Genomic Encyclopedia of Type Strains, Phase IV (KMG-IV): sequencing the most valuable type-strain genomes for metagenomic binning, comparative biology and taxonomic classification.</title>
        <authorList>
            <person name="Goeker M."/>
        </authorList>
    </citation>
    <scope>NUCLEOTIDE SEQUENCE [LARGE SCALE GENOMIC DNA]</scope>
    <source>
        <strain evidence="6 7">DSM 16974</strain>
    </source>
</reference>
<evidence type="ECO:0000256" key="1">
    <source>
        <dbReference type="ARBA" id="ARBA00006383"/>
    </source>
</evidence>
<keyword evidence="4 5" id="KW-0012">Acyltransferase</keyword>
<name>A0A3N1NPE6_9GAMM</name>
<protein>
    <recommendedName>
        <fullName evidence="2 5">Aminoglycoside N(3)-acetyltransferase</fullName>
        <ecNumber evidence="5">2.3.1.-</ecNumber>
    </recommendedName>
</protein>
<dbReference type="OrthoDB" id="7330654at2"/>
<dbReference type="PANTHER" id="PTHR11104">
    <property type="entry name" value="AMINOGLYCOSIDE N3-ACETYLTRANSFERASE"/>
    <property type="match status" value="1"/>
</dbReference>
<dbReference type="GO" id="GO:0046353">
    <property type="term" value="F:aminoglycoside 3-N-acetyltransferase activity"/>
    <property type="evidence" value="ECO:0007669"/>
    <property type="project" value="UniProtKB-EC"/>
</dbReference>
<dbReference type="Proteomes" id="UP000273643">
    <property type="component" value="Unassembled WGS sequence"/>
</dbReference>
<comment type="caution">
    <text evidence="6">The sequence shown here is derived from an EMBL/GenBank/DDBJ whole genome shotgun (WGS) entry which is preliminary data.</text>
</comment>
<dbReference type="InterPro" id="IPR003679">
    <property type="entry name" value="Amioglycoside_AcTrfase"/>
</dbReference>
<dbReference type="GO" id="GO:0046677">
    <property type="term" value="P:response to antibiotic"/>
    <property type="evidence" value="ECO:0007669"/>
    <property type="project" value="UniProtKB-KW"/>
</dbReference>
<keyword evidence="7" id="KW-1185">Reference proteome</keyword>